<dbReference type="InterPro" id="IPR013126">
    <property type="entry name" value="Hsp_70_fam"/>
</dbReference>
<dbReference type="SUPFAM" id="SSF53067">
    <property type="entry name" value="Actin-like ATPase domain"/>
    <property type="match status" value="2"/>
</dbReference>
<evidence type="ECO:0000256" key="3">
    <source>
        <dbReference type="ARBA" id="ARBA00022840"/>
    </source>
</evidence>
<name>A0ABY7DS51_MYAAR</name>
<feature type="compositionally biased region" description="Basic and acidic residues" evidence="4">
    <location>
        <begin position="7"/>
        <end position="25"/>
    </location>
</feature>
<evidence type="ECO:0000256" key="4">
    <source>
        <dbReference type="SAM" id="MobiDB-lite"/>
    </source>
</evidence>
<sequence length="680" mass="77110">MGVSQSKAEEPKEDRPDTARLDFRHTTSGSFDGAVGGKTLKKIEKDDDASSLHSVLTLGETDGAVGGRTMKTEEEKNIARFLHSRSSPDLSYGRRNVTGYASRLTQSLALDDDKRVYKSKKESTLVCAAIDFGTSNTGYAYSFRAKPKEIITNYWYGHEIKTPTVVLLHPDKSLYSFGKEARDKYEALMKTKSHEQWYLFERFKMKLYTKEGPLDKDIEIEDILGKRMKAIDIFTMAIRYIKDHLMKELSDSDRMKEVNIKSESDIHWLLTVPAIWNDLSKRFMRTAANNAGIPDEMLSLALEPEAASVFCKEELGLKIVPVGCRYIVLDLGGGTGDITVHEVNPDERLKELHQPTGGDFGGTNVDNKFKLILVRLFGAEVVSKFKYNHMQEYWELMTDFEIKKKKFDGTGRMILKFPTRLLELYEDEVGFKLEASLQQTVFEGKIEFKLGKMFITEAQAKELFQEAATKVREFTQDILDKVENISHIIMVGGFSESPYLQSEMRNNFDNLIVLPEEPSGAVLKGAVLYGQDSGQISARVCKKTYGIARMMKFKPDHPLHKKITIGNRDYCDDLFNKHIEIGTKVSIDSENDAKEHEYFPPTGHMKQAVLEVYASSKRDPKFVDEDDCEFVGLIKIDIDPQGDIWSKIMVKMLFGGTELRIKVRDVKQGHVTTAAVDFLG</sequence>
<comment type="similarity">
    <text evidence="1">Belongs to the heat shock protein 70 family.</text>
</comment>
<keyword evidence="3" id="KW-0067">ATP-binding</keyword>
<evidence type="ECO:0000256" key="1">
    <source>
        <dbReference type="ARBA" id="ARBA00007381"/>
    </source>
</evidence>
<evidence type="ECO:0000313" key="6">
    <source>
        <dbReference type="Proteomes" id="UP001164746"/>
    </source>
</evidence>
<dbReference type="Gene3D" id="3.30.420.40">
    <property type="match status" value="2"/>
</dbReference>
<accession>A0ABY7DS51</accession>
<proteinExistence type="inferred from homology"/>
<evidence type="ECO:0000256" key="2">
    <source>
        <dbReference type="ARBA" id="ARBA00022741"/>
    </source>
</evidence>
<organism evidence="5 6">
    <name type="scientific">Mya arenaria</name>
    <name type="common">Soft-shell clam</name>
    <dbReference type="NCBI Taxonomy" id="6604"/>
    <lineage>
        <taxon>Eukaryota</taxon>
        <taxon>Metazoa</taxon>
        <taxon>Spiralia</taxon>
        <taxon>Lophotrochozoa</taxon>
        <taxon>Mollusca</taxon>
        <taxon>Bivalvia</taxon>
        <taxon>Autobranchia</taxon>
        <taxon>Heteroconchia</taxon>
        <taxon>Euheterodonta</taxon>
        <taxon>Imparidentia</taxon>
        <taxon>Neoheterodontei</taxon>
        <taxon>Myida</taxon>
        <taxon>Myoidea</taxon>
        <taxon>Myidae</taxon>
        <taxon>Mya</taxon>
    </lineage>
</organism>
<protein>
    <submittedName>
        <fullName evidence="5">HS12A-like protein</fullName>
    </submittedName>
</protein>
<dbReference type="PANTHER" id="PTHR14187:SF5">
    <property type="entry name" value="HEAT SHOCK 70 KDA PROTEIN 12A"/>
    <property type="match status" value="1"/>
</dbReference>
<reference evidence="5" key="1">
    <citation type="submission" date="2022-11" db="EMBL/GenBank/DDBJ databases">
        <title>Centuries of genome instability and evolution in soft-shell clam transmissible cancer (bioRxiv).</title>
        <authorList>
            <person name="Hart S.F.M."/>
            <person name="Yonemitsu M.A."/>
            <person name="Giersch R.M."/>
            <person name="Beal B.F."/>
            <person name="Arriagada G."/>
            <person name="Davis B.W."/>
            <person name="Ostrander E.A."/>
            <person name="Goff S.P."/>
            <person name="Metzger M.J."/>
        </authorList>
    </citation>
    <scope>NUCLEOTIDE SEQUENCE</scope>
    <source>
        <strain evidence="5">MELC-2E11</strain>
        <tissue evidence="5">Siphon/mantle</tissue>
    </source>
</reference>
<dbReference type="PANTHER" id="PTHR14187">
    <property type="entry name" value="ALPHA KINASE/ELONGATION FACTOR 2 KINASE"/>
    <property type="match status" value="1"/>
</dbReference>
<dbReference type="Pfam" id="PF00012">
    <property type="entry name" value="HSP70"/>
    <property type="match status" value="1"/>
</dbReference>
<feature type="region of interest" description="Disordered" evidence="4">
    <location>
        <begin position="1"/>
        <end position="38"/>
    </location>
</feature>
<dbReference type="PRINTS" id="PR00301">
    <property type="entry name" value="HEATSHOCK70"/>
</dbReference>
<dbReference type="EMBL" id="CP111014">
    <property type="protein sequence ID" value="WAQ99933.1"/>
    <property type="molecule type" value="Genomic_DNA"/>
</dbReference>
<dbReference type="Proteomes" id="UP001164746">
    <property type="component" value="Chromosome 3"/>
</dbReference>
<keyword evidence="6" id="KW-1185">Reference proteome</keyword>
<dbReference type="InterPro" id="IPR043129">
    <property type="entry name" value="ATPase_NBD"/>
</dbReference>
<gene>
    <name evidence="5" type="ORF">MAR_024306</name>
</gene>
<dbReference type="CDD" id="cd10229">
    <property type="entry name" value="ASKHA_NBD_HSP70_HSPA12"/>
    <property type="match status" value="1"/>
</dbReference>
<evidence type="ECO:0000313" key="5">
    <source>
        <dbReference type="EMBL" id="WAQ99933.1"/>
    </source>
</evidence>
<keyword evidence="2" id="KW-0547">Nucleotide-binding</keyword>